<proteinExistence type="predicted"/>
<evidence type="ECO:0000256" key="1">
    <source>
        <dbReference type="SAM" id="MobiDB-lite"/>
    </source>
</evidence>
<reference evidence="3" key="1">
    <citation type="submission" date="2021-02" db="EMBL/GenBank/DDBJ databases">
        <title>Genome sequence Cadophora malorum strain M34.</title>
        <authorList>
            <person name="Stefanovic E."/>
            <person name="Vu D."/>
            <person name="Scully C."/>
            <person name="Dijksterhuis J."/>
            <person name="Roader J."/>
            <person name="Houbraken J."/>
        </authorList>
    </citation>
    <scope>NUCLEOTIDE SEQUENCE</scope>
    <source>
        <strain evidence="3">M34</strain>
    </source>
</reference>
<feature type="compositionally biased region" description="Polar residues" evidence="1">
    <location>
        <begin position="292"/>
        <end position="309"/>
    </location>
</feature>
<keyword evidence="2" id="KW-1133">Transmembrane helix</keyword>
<comment type="caution">
    <text evidence="3">The sequence shown here is derived from an EMBL/GenBank/DDBJ whole genome shotgun (WGS) entry which is preliminary data.</text>
</comment>
<sequence length="404" mass="43098">MMNPPAANSPQPLISMQSNTIISMAIATSSPPGPSGQQATIALNPTQSVPTLPPIPFAPLESAKGVEVLRPTPSATSTADSRTSVEAAIIAGAESKPPALSSSPPLSAITIASAAIGGVIIVTLIIVVSVIVMRWRAAKIEQERQIQESSVGTDYNGGIRRSIRDKAGGSDDGGSSGSQNTESNSQSSAVGVESQPTNRGMAEIGGPNGLAARDRTRPVVSPTRYGETGVITLQREITPPQRLNQDRDVERSAGLPVMRNAAENPFNRRISLSPFDSPFDDARDNDVDSPTKGFQSGRGSDWSVDTLTTNHDGTLRANERSRGVSELDREADMIRARYPRGSEPEYGRISSDDPRLRNPPMTEISNGMRVPAAGLERRVSRNSLNTLDSETFQKLLYDVQSQPF</sequence>
<gene>
    <name evidence="3" type="ORF">IFR04_011190</name>
</gene>
<feature type="region of interest" description="Disordered" evidence="1">
    <location>
        <begin position="142"/>
        <end position="224"/>
    </location>
</feature>
<evidence type="ECO:0000313" key="4">
    <source>
        <dbReference type="Proteomes" id="UP000664132"/>
    </source>
</evidence>
<keyword evidence="4" id="KW-1185">Reference proteome</keyword>
<name>A0A8H7TAV7_9HELO</name>
<protein>
    <submittedName>
        <fullName evidence="3">Uncharacterized protein</fullName>
    </submittedName>
</protein>
<accession>A0A8H7TAV7</accession>
<organism evidence="3 4">
    <name type="scientific">Cadophora malorum</name>
    <dbReference type="NCBI Taxonomy" id="108018"/>
    <lineage>
        <taxon>Eukaryota</taxon>
        <taxon>Fungi</taxon>
        <taxon>Dikarya</taxon>
        <taxon>Ascomycota</taxon>
        <taxon>Pezizomycotina</taxon>
        <taxon>Leotiomycetes</taxon>
        <taxon>Helotiales</taxon>
        <taxon>Ploettnerulaceae</taxon>
        <taxon>Cadophora</taxon>
    </lineage>
</organism>
<evidence type="ECO:0000256" key="2">
    <source>
        <dbReference type="SAM" id="Phobius"/>
    </source>
</evidence>
<evidence type="ECO:0000313" key="3">
    <source>
        <dbReference type="EMBL" id="KAG4415685.1"/>
    </source>
</evidence>
<feature type="region of interest" description="Disordered" evidence="1">
    <location>
        <begin position="341"/>
        <end position="369"/>
    </location>
</feature>
<feature type="region of interest" description="Disordered" evidence="1">
    <location>
        <begin position="268"/>
        <end position="309"/>
    </location>
</feature>
<dbReference type="AlphaFoldDB" id="A0A8H7TAV7"/>
<keyword evidence="2" id="KW-0812">Transmembrane</keyword>
<feature type="transmembrane region" description="Helical" evidence="2">
    <location>
        <begin position="106"/>
        <end position="132"/>
    </location>
</feature>
<feature type="compositionally biased region" description="Basic and acidic residues" evidence="1">
    <location>
        <begin position="341"/>
        <end position="356"/>
    </location>
</feature>
<dbReference type="OrthoDB" id="3553940at2759"/>
<dbReference type="Proteomes" id="UP000664132">
    <property type="component" value="Unassembled WGS sequence"/>
</dbReference>
<dbReference type="EMBL" id="JAFJYH010000213">
    <property type="protein sequence ID" value="KAG4415685.1"/>
    <property type="molecule type" value="Genomic_DNA"/>
</dbReference>
<feature type="compositionally biased region" description="Polar residues" evidence="1">
    <location>
        <begin position="179"/>
        <end position="198"/>
    </location>
</feature>
<keyword evidence="2" id="KW-0472">Membrane</keyword>